<reference evidence="13" key="2">
    <citation type="submission" date="2019-09" db="UniProtKB">
        <authorList>
            <consortium name="WormBaseParasite"/>
        </authorList>
    </citation>
    <scope>IDENTIFICATION</scope>
</reference>
<dbReference type="Pfam" id="PF01769">
    <property type="entry name" value="MgtE"/>
    <property type="match status" value="1"/>
</dbReference>
<evidence type="ECO:0000256" key="6">
    <source>
        <dbReference type="ARBA" id="ARBA00022989"/>
    </source>
</evidence>
<organism evidence="12 13">
    <name type="scientific">Heligmosomoides polygyrus</name>
    <name type="common">Parasitic roundworm</name>
    <dbReference type="NCBI Taxonomy" id="6339"/>
    <lineage>
        <taxon>Eukaryota</taxon>
        <taxon>Metazoa</taxon>
        <taxon>Ecdysozoa</taxon>
        <taxon>Nematoda</taxon>
        <taxon>Chromadorea</taxon>
        <taxon>Rhabditida</taxon>
        <taxon>Rhabditina</taxon>
        <taxon>Rhabditomorpha</taxon>
        <taxon>Strongyloidea</taxon>
        <taxon>Heligmosomidae</taxon>
        <taxon>Heligmosomoides</taxon>
    </lineage>
</organism>
<dbReference type="Gene3D" id="1.10.357.20">
    <property type="entry name" value="SLC41 divalent cation transporters, integral membrane domain"/>
    <property type="match status" value="1"/>
</dbReference>
<dbReference type="GO" id="GO:0008324">
    <property type="term" value="F:monoatomic cation transmembrane transporter activity"/>
    <property type="evidence" value="ECO:0007669"/>
    <property type="project" value="InterPro"/>
</dbReference>
<feature type="transmembrane region" description="Helical" evidence="9">
    <location>
        <begin position="183"/>
        <end position="201"/>
    </location>
</feature>
<feature type="transmembrane region" description="Helical" evidence="9">
    <location>
        <begin position="151"/>
        <end position="176"/>
    </location>
</feature>
<evidence type="ECO:0000259" key="10">
    <source>
        <dbReference type="Pfam" id="PF01769"/>
    </source>
</evidence>
<evidence type="ECO:0000256" key="1">
    <source>
        <dbReference type="ARBA" id="ARBA00004141"/>
    </source>
</evidence>
<keyword evidence="3" id="KW-0813">Transport</keyword>
<evidence type="ECO:0000313" key="12">
    <source>
        <dbReference type="Proteomes" id="UP000050761"/>
    </source>
</evidence>
<evidence type="ECO:0000256" key="4">
    <source>
        <dbReference type="ARBA" id="ARBA00022692"/>
    </source>
</evidence>
<dbReference type="InterPro" id="IPR006667">
    <property type="entry name" value="SLC41_membr_dom"/>
</dbReference>
<comment type="similarity">
    <text evidence="2">Belongs to the SLC41A transporter family.</text>
</comment>
<dbReference type="Proteomes" id="UP000050761">
    <property type="component" value="Unassembled WGS sequence"/>
</dbReference>
<accession>A0A3P8E188</accession>
<dbReference type="OrthoDB" id="5791097at2759"/>
<evidence type="ECO:0000313" key="11">
    <source>
        <dbReference type="EMBL" id="VDP57807.1"/>
    </source>
</evidence>
<accession>A0A183GUW6</accession>
<keyword evidence="6 9" id="KW-1133">Transmembrane helix</keyword>
<evidence type="ECO:0000313" key="13">
    <source>
        <dbReference type="WBParaSite" id="HPBE_0002648601-mRNA-1"/>
    </source>
</evidence>
<dbReference type="FunFam" id="1.10.357.20:FF:000001">
    <property type="entry name" value="Solute carrier family 41 member 2"/>
    <property type="match status" value="1"/>
</dbReference>
<dbReference type="AlphaFoldDB" id="A0A183GUW6"/>
<comment type="subcellular location">
    <subcellularLocation>
        <location evidence="1">Membrane</location>
        <topology evidence="1">Multi-pass membrane protein</topology>
    </subcellularLocation>
</comment>
<proteinExistence type="inferred from homology"/>
<keyword evidence="8 9" id="KW-0472">Membrane</keyword>
<keyword evidence="12" id="KW-1185">Reference proteome</keyword>
<dbReference type="WBParaSite" id="HPBE_0002648601-mRNA-1">
    <property type="protein sequence ID" value="HPBE_0002648601-mRNA-1"/>
    <property type="gene ID" value="HPBE_0002648601"/>
</dbReference>
<reference evidence="11 12" key="1">
    <citation type="submission" date="2018-11" db="EMBL/GenBank/DDBJ databases">
        <authorList>
            <consortium name="Pathogen Informatics"/>
        </authorList>
    </citation>
    <scope>NUCLEOTIDE SEQUENCE [LARGE SCALE GENOMIC DNA]</scope>
</reference>
<evidence type="ECO:0000256" key="9">
    <source>
        <dbReference type="SAM" id="Phobius"/>
    </source>
</evidence>
<feature type="transmembrane region" description="Helical" evidence="9">
    <location>
        <begin position="213"/>
        <end position="233"/>
    </location>
</feature>
<evidence type="ECO:0000256" key="2">
    <source>
        <dbReference type="ARBA" id="ARBA00009749"/>
    </source>
</evidence>
<evidence type="ECO:0000256" key="7">
    <source>
        <dbReference type="ARBA" id="ARBA00023065"/>
    </source>
</evidence>
<dbReference type="GO" id="GO:0005886">
    <property type="term" value="C:plasma membrane"/>
    <property type="evidence" value="ECO:0007669"/>
    <property type="project" value="TreeGrafter"/>
</dbReference>
<name>A0A183GUW6_HELPZ</name>
<feature type="domain" description="SLC41A/MgtE integral membrane" evidence="10">
    <location>
        <begin position="37"/>
        <end position="170"/>
    </location>
</feature>
<keyword evidence="7" id="KW-0406">Ion transport</keyword>
<evidence type="ECO:0000256" key="3">
    <source>
        <dbReference type="ARBA" id="ARBA00022448"/>
    </source>
</evidence>
<protein>
    <submittedName>
        <fullName evidence="13">MgtE domain-containing protein</fullName>
    </submittedName>
</protein>
<feature type="transmembrane region" description="Helical" evidence="9">
    <location>
        <begin position="73"/>
        <end position="102"/>
    </location>
</feature>
<dbReference type="PANTHER" id="PTHR16228:SF7">
    <property type="entry name" value="SLC41A_MGTE INTEGRAL MEMBRANE DOMAIN-CONTAINING PROTEIN"/>
    <property type="match status" value="1"/>
</dbReference>
<evidence type="ECO:0000256" key="5">
    <source>
        <dbReference type="ARBA" id="ARBA00022842"/>
    </source>
</evidence>
<feature type="transmembrane region" description="Helical" evidence="9">
    <location>
        <begin position="114"/>
        <end position="139"/>
    </location>
</feature>
<dbReference type="EMBL" id="UZAH01040066">
    <property type="protein sequence ID" value="VDP57807.1"/>
    <property type="molecule type" value="Genomic_DNA"/>
</dbReference>
<keyword evidence="4 9" id="KW-0812">Transmembrane</keyword>
<gene>
    <name evidence="11" type="ORF">HPBE_LOCUS26485</name>
</gene>
<evidence type="ECO:0000256" key="8">
    <source>
        <dbReference type="ARBA" id="ARBA00023136"/>
    </source>
</evidence>
<dbReference type="PANTHER" id="PTHR16228">
    <property type="entry name" value="DIVALENT CATION TRANSPORTER SOLUTE CARRIER FAMILY 41"/>
    <property type="match status" value="1"/>
</dbReference>
<feature type="transmembrane region" description="Helical" evidence="9">
    <location>
        <begin position="6"/>
        <end position="21"/>
    </location>
</feature>
<sequence length="287" mass="31576">MFPFSIAGVGMVFAGVVLDLVQHWRLFKEVPEIFILVPALLGLKGNLEMTLASRLSTLANLGHLDSSAQRRDVILSNLALIQIQATVIAFLASAFAMALAWIPRGQLDWSHAALLCASSLATACFASLILSVLMALVVVLSRKYNINPDNVATPIAASLGDLTTLAVLSTVGSIFLEAHLTESWLNVTVILVILLISPIWIRLALRDEGTKEVGFFLCPASHFYVFVLIFCLFSTKRDEGLPCKQQLEWCILTRSNFCPYLFIVGADNDTRNKQPKKNQTTQIKSRN</sequence>
<dbReference type="InterPro" id="IPR045349">
    <property type="entry name" value="SLC41A1-3"/>
</dbReference>
<dbReference type="SUPFAM" id="SSF161093">
    <property type="entry name" value="MgtE membrane domain-like"/>
    <property type="match status" value="1"/>
</dbReference>
<dbReference type="InterPro" id="IPR036739">
    <property type="entry name" value="SLC41_membr_dom_sf"/>
</dbReference>
<keyword evidence="5" id="KW-0460">Magnesium</keyword>